<dbReference type="OrthoDB" id="6306134at2759"/>
<accession>A0A8T0DJI9</accession>
<dbReference type="EMBL" id="JTDF01004455">
    <property type="protein sequence ID" value="KAF8566907.1"/>
    <property type="molecule type" value="Genomic_DNA"/>
</dbReference>
<dbReference type="Proteomes" id="UP000699462">
    <property type="component" value="Unassembled WGS sequence"/>
</dbReference>
<evidence type="ECO:0000313" key="1">
    <source>
        <dbReference type="EMBL" id="KAF8566907.1"/>
    </source>
</evidence>
<gene>
    <name evidence="1" type="ORF">P879_10077</name>
</gene>
<comment type="caution">
    <text evidence="1">The sequence shown here is derived from an EMBL/GenBank/DDBJ whole genome shotgun (WGS) entry which is preliminary data.</text>
</comment>
<name>A0A8T0DJI9_9TREM</name>
<dbReference type="AlphaFoldDB" id="A0A8T0DJI9"/>
<keyword evidence="2" id="KW-1185">Reference proteome</keyword>
<protein>
    <submittedName>
        <fullName evidence="1">Uncharacterized protein</fullName>
    </submittedName>
</protein>
<reference evidence="1 2" key="1">
    <citation type="submission" date="2019-07" db="EMBL/GenBank/DDBJ databases">
        <title>Annotation for the trematode Paragonimus westermani.</title>
        <authorList>
            <person name="Choi Y.-J."/>
        </authorList>
    </citation>
    <scope>NUCLEOTIDE SEQUENCE [LARGE SCALE GENOMIC DNA]</scope>
    <source>
        <strain evidence="1">180907_Pwestermani</strain>
    </source>
</reference>
<organism evidence="1 2">
    <name type="scientific">Paragonimus westermani</name>
    <dbReference type="NCBI Taxonomy" id="34504"/>
    <lineage>
        <taxon>Eukaryota</taxon>
        <taxon>Metazoa</taxon>
        <taxon>Spiralia</taxon>
        <taxon>Lophotrochozoa</taxon>
        <taxon>Platyhelminthes</taxon>
        <taxon>Trematoda</taxon>
        <taxon>Digenea</taxon>
        <taxon>Plagiorchiida</taxon>
        <taxon>Troglotremata</taxon>
        <taxon>Troglotrematidae</taxon>
        <taxon>Paragonimus</taxon>
    </lineage>
</organism>
<sequence length="152" mass="17129">MRYKRLNVHGELMSSARTNMTLLSPVLLGLFLLVAVAAVRIAPPLSSPTNRSIDEHVWETDVHSDAPYGHFEMGGCTKHRGHCPHNCSHRAMRNSSIRTEQPRRTDAIENKPLEDTERAYGMWTNLMQTVGALWETVGKLFHHDAIDNDTAN</sequence>
<proteinExistence type="predicted"/>
<evidence type="ECO:0000313" key="2">
    <source>
        <dbReference type="Proteomes" id="UP000699462"/>
    </source>
</evidence>